<gene>
    <name evidence="3" type="ORF">APY04_1434</name>
</gene>
<sequence length="283" mass="30560">MANFPTHIVVGTLVAGSLATLTLAADVIAPENLVAVTLAGSLGSVLPDIDLKDSRPSRALFSGLAVFFAFVLLFQFAPKLSIAEMWLLWLGTLLFVRYGLHTAFHRLATHRGLWHSLVAGLACAFFTMIVFYYVFDRHEGVAWLAGGFLFIGYLTHLVLDEIYSVDVLGNRIKRSFGTAFKLFDRRNPAGSALMGATALGLLFLTPPIATFYDGITSRSMWDSLHARLLPQEVWFATVLNQNRLARAAQPSTPLATGSIPAAPADDAPTSAVVPEQPASDAAP</sequence>
<feature type="transmembrane region" description="Helical" evidence="2">
    <location>
        <begin position="83"/>
        <end position="100"/>
    </location>
</feature>
<keyword evidence="2" id="KW-1133">Transmembrane helix</keyword>
<keyword evidence="2" id="KW-0812">Transmembrane</keyword>
<comment type="caution">
    <text evidence="3">The sequence shown here is derived from an EMBL/GenBank/DDBJ whole genome shotgun (WGS) entry which is preliminary data.</text>
</comment>
<keyword evidence="4" id="KW-1185">Reference proteome</keyword>
<evidence type="ECO:0000256" key="2">
    <source>
        <dbReference type="SAM" id="Phobius"/>
    </source>
</evidence>
<feature type="transmembrane region" description="Helical" evidence="2">
    <location>
        <begin position="141"/>
        <end position="168"/>
    </location>
</feature>
<protein>
    <recommendedName>
        <fullName evidence="5">Membrane-bound metal-dependent hydrolase</fullName>
    </recommendedName>
</protein>
<evidence type="ECO:0000313" key="3">
    <source>
        <dbReference type="EMBL" id="KWT69351.1"/>
    </source>
</evidence>
<dbReference type="RefSeq" id="WP_068461020.1">
    <property type="nucleotide sequence ID" value="NZ_LMTR01000045.1"/>
</dbReference>
<dbReference type="OrthoDB" id="5295350at2"/>
<feature type="region of interest" description="Disordered" evidence="1">
    <location>
        <begin position="250"/>
        <end position="283"/>
    </location>
</feature>
<feature type="transmembrane region" description="Helical" evidence="2">
    <location>
        <begin position="112"/>
        <end position="135"/>
    </location>
</feature>
<feature type="transmembrane region" description="Helical" evidence="2">
    <location>
        <begin position="189"/>
        <end position="212"/>
    </location>
</feature>
<keyword evidence="2" id="KW-0472">Membrane</keyword>
<organism evidence="3 4">
    <name type="scientific">Hyphomicrobium sulfonivorans</name>
    <dbReference type="NCBI Taxonomy" id="121290"/>
    <lineage>
        <taxon>Bacteria</taxon>
        <taxon>Pseudomonadati</taxon>
        <taxon>Pseudomonadota</taxon>
        <taxon>Alphaproteobacteria</taxon>
        <taxon>Hyphomicrobiales</taxon>
        <taxon>Hyphomicrobiaceae</taxon>
        <taxon>Hyphomicrobium</taxon>
    </lineage>
</organism>
<name>A0A109BIC1_HYPSL</name>
<evidence type="ECO:0000256" key="1">
    <source>
        <dbReference type="SAM" id="MobiDB-lite"/>
    </source>
</evidence>
<dbReference type="PATRIC" id="fig|121290.4.peg.2670"/>
<dbReference type="AlphaFoldDB" id="A0A109BIC1"/>
<dbReference type="Proteomes" id="UP000059074">
    <property type="component" value="Unassembled WGS sequence"/>
</dbReference>
<accession>A0A109BIC1</accession>
<reference evidence="3 4" key="1">
    <citation type="submission" date="2015-10" db="EMBL/GenBank/DDBJ databases">
        <title>Transcriptomic analysis of a linuron degrading triple-species bacterial consortium.</title>
        <authorList>
            <person name="Albers P."/>
        </authorList>
    </citation>
    <scope>NUCLEOTIDE SEQUENCE [LARGE SCALE GENOMIC DNA]</scope>
    <source>
        <strain evidence="3 4">WDL6</strain>
    </source>
</reference>
<dbReference type="EMBL" id="LMTR01000045">
    <property type="protein sequence ID" value="KWT69351.1"/>
    <property type="molecule type" value="Genomic_DNA"/>
</dbReference>
<feature type="transmembrane region" description="Helical" evidence="2">
    <location>
        <begin position="58"/>
        <end position="77"/>
    </location>
</feature>
<proteinExistence type="predicted"/>
<dbReference type="InterPro" id="IPR007404">
    <property type="entry name" value="YdjM-like"/>
</dbReference>
<dbReference type="Pfam" id="PF04307">
    <property type="entry name" value="YdjM"/>
    <property type="match status" value="1"/>
</dbReference>
<dbReference type="STRING" id="121290.APY04_1434"/>
<evidence type="ECO:0008006" key="5">
    <source>
        <dbReference type="Google" id="ProtNLM"/>
    </source>
</evidence>
<evidence type="ECO:0000313" key="4">
    <source>
        <dbReference type="Proteomes" id="UP000059074"/>
    </source>
</evidence>